<evidence type="ECO:0000256" key="5">
    <source>
        <dbReference type="ARBA" id="ARBA00022833"/>
    </source>
</evidence>
<dbReference type="CDD" id="cd00596">
    <property type="entry name" value="Peptidase_M14_like"/>
    <property type="match status" value="1"/>
</dbReference>
<organism evidence="8">
    <name type="scientific">uncultured Caudovirales phage</name>
    <dbReference type="NCBI Taxonomy" id="2100421"/>
    <lineage>
        <taxon>Viruses</taxon>
        <taxon>Duplodnaviria</taxon>
        <taxon>Heunggongvirae</taxon>
        <taxon>Uroviricota</taxon>
        <taxon>Caudoviricetes</taxon>
        <taxon>Peduoviridae</taxon>
        <taxon>Maltschvirus</taxon>
        <taxon>Maltschvirus maltsch</taxon>
    </lineage>
</organism>
<keyword evidence="5" id="KW-0862">Zinc</keyword>
<proteinExistence type="inferred from homology"/>
<protein>
    <submittedName>
        <fullName evidence="8">Putative Zn carboxypeptidase</fullName>
    </submittedName>
</protein>
<dbReference type="PANTHER" id="PTHR11705">
    <property type="entry name" value="PROTEASE FAMILY M14 CARBOXYPEPTIDASE A,B"/>
    <property type="match status" value="1"/>
</dbReference>
<keyword evidence="6" id="KW-0482">Metalloprotease</keyword>
<evidence type="ECO:0000259" key="7">
    <source>
        <dbReference type="PROSITE" id="PS52035"/>
    </source>
</evidence>
<dbReference type="Gene3D" id="3.40.630.10">
    <property type="entry name" value="Zn peptidases"/>
    <property type="match status" value="1"/>
</dbReference>
<gene>
    <name evidence="8" type="ORF">10S5_3</name>
</gene>
<feature type="domain" description="Peptidase M14" evidence="7">
    <location>
        <begin position="145"/>
        <end position="466"/>
    </location>
</feature>
<dbReference type="PROSITE" id="PS52035">
    <property type="entry name" value="PEPTIDASE_M14"/>
    <property type="match status" value="1"/>
</dbReference>
<reference evidence="8" key="1">
    <citation type="submission" date="2017-06" db="EMBL/GenBank/DDBJ databases">
        <title>Novel phages from South African skin metaviromes.</title>
        <authorList>
            <person name="van Zyl L.J."/>
            <person name="Abrahams Y."/>
            <person name="Stander E.A."/>
            <person name="Kirby B.M."/>
            <person name="Clavaud C."/>
            <person name="Farcet C."/>
            <person name="Breton L."/>
            <person name="Trindade M.I."/>
        </authorList>
    </citation>
    <scope>NUCLEOTIDE SEQUENCE</scope>
</reference>
<sequence>MLLTLDFPIQIGHTFRTKMINNFRTILNYYNELDHQHRAHTETKHHAHQAMQVDYRNTNVSAFLDYLNGNINGLVLGANGDGIAETKQARVSIDGTVHPLLQERLLHDFLGINRKLDKEIHSNGAVDFIWNPPYIPGNRLGENGTPNNWEPEAHIEAFLNPLVDNQYVTKEVIGEDTSGKYNVYKFTFEPQNYNKTLLITSCIHGNETTGFFDMCHILNLLVNQWEKYPQLTYLRKNVRLIYVPMVNPWGFANQKRENVNNVDLNRNFDYNWKAGKGTDPDKSNFKGKSPFSEKESQNMRSLVQRIDNLTAHLDLHDIISVNNDYCLFYPRWANQKNNNMTHLINNLKSNGDLVVWGSSTLSSFSNWVGIRNKTTSYLSEINEKRVGEKKSPEEMRRSVRWVGNVIFRMAQFESYQNGQTSLDPFIKVMVYDDRFNNKTSEVITLRAERNEWQRIMMSQQRFKVLANGFVELYGYVTINVDRDVTVGISPNIVQNYHPFFGFNKSRKRNLFSIEHRLNKGNTTFPIYAAAGVQMSTITEPGTKRTDTVMPVLDVKKKGAGIVTIKQIKLFAKFTPTHSANSIQILKSGEYGNLKEDTFTQIYPNTIYDDDLRNVINGEEK</sequence>
<name>A0A2H4IYE0_9CAUD</name>
<evidence type="ECO:0000256" key="6">
    <source>
        <dbReference type="ARBA" id="ARBA00023049"/>
    </source>
</evidence>
<dbReference type="SMART" id="SM00631">
    <property type="entry name" value="Zn_pept"/>
    <property type="match status" value="1"/>
</dbReference>
<dbReference type="GO" id="GO:0006508">
    <property type="term" value="P:proteolysis"/>
    <property type="evidence" value="ECO:0007669"/>
    <property type="project" value="UniProtKB-KW"/>
</dbReference>
<keyword evidence="8" id="KW-0121">Carboxypeptidase</keyword>
<dbReference type="EMBL" id="MF417846">
    <property type="protein sequence ID" value="ASN67492.1"/>
    <property type="molecule type" value="Genomic_DNA"/>
</dbReference>
<keyword evidence="4" id="KW-0378">Hydrolase</keyword>
<dbReference type="PANTHER" id="PTHR11705:SF143">
    <property type="entry name" value="SLL0236 PROTEIN"/>
    <property type="match status" value="1"/>
</dbReference>
<dbReference type="Pfam" id="PF00246">
    <property type="entry name" value="Peptidase_M14"/>
    <property type="match status" value="1"/>
</dbReference>
<evidence type="ECO:0000256" key="3">
    <source>
        <dbReference type="ARBA" id="ARBA00022670"/>
    </source>
</evidence>
<dbReference type="GO" id="GO:0005615">
    <property type="term" value="C:extracellular space"/>
    <property type="evidence" value="ECO:0007669"/>
    <property type="project" value="TreeGrafter"/>
</dbReference>
<evidence type="ECO:0000256" key="4">
    <source>
        <dbReference type="ARBA" id="ARBA00022801"/>
    </source>
</evidence>
<evidence type="ECO:0000256" key="2">
    <source>
        <dbReference type="ARBA" id="ARBA00005988"/>
    </source>
</evidence>
<comment type="cofactor">
    <cofactor evidence="1">
        <name>Zn(2+)</name>
        <dbReference type="ChEBI" id="CHEBI:29105"/>
    </cofactor>
</comment>
<dbReference type="InterPro" id="IPR000834">
    <property type="entry name" value="Peptidase_M14"/>
</dbReference>
<comment type="similarity">
    <text evidence="2">Belongs to the peptidase M14 family.</text>
</comment>
<accession>A0A2H4IYE0</accession>
<evidence type="ECO:0000256" key="1">
    <source>
        <dbReference type="ARBA" id="ARBA00001947"/>
    </source>
</evidence>
<dbReference type="GO" id="GO:0008270">
    <property type="term" value="F:zinc ion binding"/>
    <property type="evidence" value="ECO:0007669"/>
    <property type="project" value="InterPro"/>
</dbReference>
<evidence type="ECO:0000313" key="8">
    <source>
        <dbReference type="EMBL" id="ASN67492.1"/>
    </source>
</evidence>
<keyword evidence="3" id="KW-0645">Protease</keyword>
<dbReference type="SUPFAM" id="SSF53187">
    <property type="entry name" value="Zn-dependent exopeptidases"/>
    <property type="match status" value="1"/>
</dbReference>
<dbReference type="GO" id="GO:0004181">
    <property type="term" value="F:metallocarboxypeptidase activity"/>
    <property type="evidence" value="ECO:0007669"/>
    <property type="project" value="InterPro"/>
</dbReference>